<dbReference type="OrthoDB" id="5817230at2759"/>
<evidence type="ECO:0000313" key="2">
    <source>
        <dbReference type="Proteomes" id="UP000800036"/>
    </source>
</evidence>
<accession>A0A6A5UMB3</accession>
<keyword evidence="2" id="KW-1185">Reference proteome</keyword>
<evidence type="ECO:0008006" key="3">
    <source>
        <dbReference type="Google" id="ProtNLM"/>
    </source>
</evidence>
<organism evidence="1 2">
    <name type="scientific">Bimuria novae-zelandiae CBS 107.79</name>
    <dbReference type="NCBI Taxonomy" id="1447943"/>
    <lineage>
        <taxon>Eukaryota</taxon>
        <taxon>Fungi</taxon>
        <taxon>Dikarya</taxon>
        <taxon>Ascomycota</taxon>
        <taxon>Pezizomycotina</taxon>
        <taxon>Dothideomycetes</taxon>
        <taxon>Pleosporomycetidae</taxon>
        <taxon>Pleosporales</taxon>
        <taxon>Massarineae</taxon>
        <taxon>Didymosphaeriaceae</taxon>
        <taxon>Bimuria</taxon>
    </lineage>
</organism>
<proteinExistence type="predicted"/>
<name>A0A6A5UMB3_9PLEO</name>
<gene>
    <name evidence="1" type="ORF">BU23DRAFT_36498</name>
</gene>
<dbReference type="EMBL" id="ML976771">
    <property type="protein sequence ID" value="KAF1965059.1"/>
    <property type="molecule type" value="Genomic_DNA"/>
</dbReference>
<sequence length="211" mass="23294">MADPLTVVGAIASSIQIIDVLTKAISALDTLRAQWQSSDIALLSLTSQLGALSAALSKIQEWMESGVDEVHHQLVMDLNTSISCCKMLASKLYSEISDLQKAPGGSLLTTTKARFMFKRSGVGELQSMIDRQTAALTLLLTACNSLSQNSKRSLEHQVLESVWIVCTRIRNHSGARWTRLHSTREAQKEARDFLCYLILTTSSSRRDRTKP</sequence>
<evidence type="ECO:0000313" key="1">
    <source>
        <dbReference type="EMBL" id="KAF1965059.1"/>
    </source>
</evidence>
<dbReference type="AlphaFoldDB" id="A0A6A5UMB3"/>
<reference evidence="1" key="1">
    <citation type="journal article" date="2020" name="Stud. Mycol.">
        <title>101 Dothideomycetes genomes: a test case for predicting lifestyles and emergence of pathogens.</title>
        <authorList>
            <person name="Haridas S."/>
            <person name="Albert R."/>
            <person name="Binder M."/>
            <person name="Bloem J."/>
            <person name="Labutti K."/>
            <person name="Salamov A."/>
            <person name="Andreopoulos B."/>
            <person name="Baker S."/>
            <person name="Barry K."/>
            <person name="Bills G."/>
            <person name="Bluhm B."/>
            <person name="Cannon C."/>
            <person name="Castanera R."/>
            <person name="Culley D."/>
            <person name="Daum C."/>
            <person name="Ezra D."/>
            <person name="Gonzalez J."/>
            <person name="Henrissat B."/>
            <person name="Kuo A."/>
            <person name="Liang C."/>
            <person name="Lipzen A."/>
            <person name="Lutzoni F."/>
            <person name="Magnuson J."/>
            <person name="Mondo S."/>
            <person name="Nolan M."/>
            <person name="Ohm R."/>
            <person name="Pangilinan J."/>
            <person name="Park H.-J."/>
            <person name="Ramirez L."/>
            <person name="Alfaro M."/>
            <person name="Sun H."/>
            <person name="Tritt A."/>
            <person name="Yoshinaga Y."/>
            <person name="Zwiers L.-H."/>
            <person name="Turgeon B."/>
            <person name="Goodwin S."/>
            <person name="Spatafora J."/>
            <person name="Crous P."/>
            <person name="Grigoriev I."/>
        </authorList>
    </citation>
    <scope>NUCLEOTIDE SEQUENCE</scope>
    <source>
        <strain evidence="1">CBS 107.79</strain>
    </source>
</reference>
<protein>
    <recommendedName>
        <fullName evidence="3">Fungal N-terminal domain-containing protein</fullName>
    </recommendedName>
</protein>
<dbReference type="Proteomes" id="UP000800036">
    <property type="component" value="Unassembled WGS sequence"/>
</dbReference>